<keyword evidence="5 9" id="KW-0816">Tricarboxylic acid cycle</keyword>
<keyword evidence="7 9" id="KW-0274">FAD</keyword>
<evidence type="ECO:0000256" key="4">
    <source>
        <dbReference type="ARBA" id="ARBA00006389"/>
    </source>
</evidence>
<dbReference type="PANTHER" id="PTHR43104:SF2">
    <property type="entry name" value="L-2-HYDROXYGLUTARATE DEHYDROGENASE, MITOCHONDRIAL"/>
    <property type="match status" value="1"/>
</dbReference>
<dbReference type="Proteomes" id="UP000218332">
    <property type="component" value="Unassembled WGS sequence"/>
</dbReference>
<evidence type="ECO:0000256" key="1">
    <source>
        <dbReference type="ARBA" id="ARBA00001139"/>
    </source>
</evidence>
<dbReference type="GO" id="GO:0008924">
    <property type="term" value="F:L-malate dehydrogenase (quinone) activity"/>
    <property type="evidence" value="ECO:0007669"/>
    <property type="project" value="UniProtKB-UniRule"/>
</dbReference>
<keyword evidence="12" id="KW-1185">Reference proteome</keyword>
<comment type="cofactor">
    <cofactor evidence="2 9">
        <name>FAD</name>
        <dbReference type="ChEBI" id="CHEBI:57692"/>
    </cofactor>
</comment>
<dbReference type="Pfam" id="PF06039">
    <property type="entry name" value="Mqo"/>
    <property type="match status" value="1"/>
</dbReference>
<dbReference type="SUPFAM" id="SSF51905">
    <property type="entry name" value="FAD/NAD(P)-binding domain"/>
    <property type="match status" value="1"/>
</dbReference>
<dbReference type="EC" id="1.1.5.4" evidence="9"/>
<evidence type="ECO:0000313" key="12">
    <source>
        <dbReference type="Proteomes" id="UP000218332"/>
    </source>
</evidence>
<dbReference type="EMBL" id="NMPM01000009">
    <property type="protein sequence ID" value="PAV27124.1"/>
    <property type="molecule type" value="Genomic_DNA"/>
</dbReference>
<keyword evidence="8 9" id="KW-0560">Oxidoreductase</keyword>
<dbReference type="InterPro" id="IPR006231">
    <property type="entry name" value="MQO"/>
</dbReference>
<dbReference type="NCBIfam" id="NF003606">
    <property type="entry name" value="PRK05257.2-1"/>
    <property type="match status" value="1"/>
</dbReference>
<gene>
    <name evidence="9 11" type="primary">mqo</name>
    <name evidence="11" type="ORF">CF392_02305</name>
</gene>
<organism evidence="11 12">
    <name type="scientific">Tamilnaduibacter salinus</name>
    <dbReference type="NCBI Taxonomy" id="1484056"/>
    <lineage>
        <taxon>Bacteria</taxon>
        <taxon>Pseudomonadati</taxon>
        <taxon>Pseudomonadota</taxon>
        <taxon>Gammaproteobacteria</taxon>
        <taxon>Pseudomonadales</taxon>
        <taxon>Marinobacteraceae</taxon>
        <taxon>Tamilnaduibacter</taxon>
    </lineage>
</organism>
<reference evidence="11 12" key="1">
    <citation type="submission" date="2017-07" db="EMBL/GenBank/DDBJ databases">
        <title>Tamlnaduibacter salinus (Mi-7) genome sequencing.</title>
        <authorList>
            <person name="Verma A."/>
            <person name="Krishnamurthi S."/>
        </authorList>
    </citation>
    <scope>NUCLEOTIDE SEQUENCE [LARGE SCALE GENOMIC DNA]</scope>
    <source>
        <strain evidence="11 12">Mi-7</strain>
    </source>
</reference>
<comment type="pathway">
    <text evidence="3 9">Carbohydrate metabolism; tricarboxylic acid cycle; oxaloacetate from (S)-malate (quinone route): step 1/1.</text>
</comment>
<dbReference type="GO" id="GO:0047545">
    <property type="term" value="F:(S)-2-hydroxyglutarate dehydrogenase activity"/>
    <property type="evidence" value="ECO:0007669"/>
    <property type="project" value="TreeGrafter"/>
</dbReference>
<dbReference type="GO" id="GO:0006099">
    <property type="term" value="P:tricarboxylic acid cycle"/>
    <property type="evidence" value="ECO:0007669"/>
    <property type="project" value="UniProtKB-UniRule"/>
</dbReference>
<dbReference type="PANTHER" id="PTHR43104">
    <property type="entry name" value="L-2-HYDROXYGLUTARATE DEHYDROGENASE, MITOCHONDRIAL"/>
    <property type="match status" value="1"/>
</dbReference>
<proteinExistence type="inferred from homology"/>
<feature type="compositionally biased region" description="Basic and acidic residues" evidence="10">
    <location>
        <begin position="503"/>
        <end position="524"/>
    </location>
</feature>
<dbReference type="NCBIfam" id="TIGR01320">
    <property type="entry name" value="mal_quin_oxido"/>
    <property type="match status" value="1"/>
</dbReference>
<dbReference type="Gene3D" id="3.30.9.10">
    <property type="entry name" value="D-Amino Acid Oxidase, subunit A, domain 2"/>
    <property type="match status" value="1"/>
</dbReference>
<sequence length="530" mass="58020">MTSQTTDILLIGGGVMSTTLASLVSQLDSTRHIMLVEQSQSLAGESSDAWNNAGTGHAGYCELNYTPKQRDGRIAIERALDINARFEISLQYWSSLVRQGVLPDPATFINRVPHLSWVRGQDAVDYLKARHETLSAHPLFDAMRFSDDPGRLAEWLPLMMGQNRSDGEPVAATRVGHGSDVDFGALTRTLGQHLETHSGVDVRLGTRVIDLQKRGKRWQVTLRCEATSQTTVVDAGFVFVGAGGAALPLLQKAGVAEAKGYGGFPVSGIWLACENEAIAREHGAKVYGKAPVGAPPMSVPHLDTRVIDGRPALLFGPFAGFTTRFLKQGSRLDLMQSVRSHNLKPMMEVAGTQWPLTRYLIKEALSSREDRLTQLERFLPEYDPDQWQLRYAGQRVQIIKPDANGRGKLEFGTEVLNTRDRSLAALLGASPGASTSVSAMLDVIERCLPELTQGEARERLQSLIPSYGQSLIGDAGLLREVRQFTLGTLGLADLQSIHKRSLNHADWHPPRNDARGESRGDHSLRHTGTA</sequence>
<dbReference type="AlphaFoldDB" id="A0A2A2I760"/>
<dbReference type="NCBIfam" id="NF003611">
    <property type="entry name" value="PRK05257.3-2"/>
    <property type="match status" value="1"/>
</dbReference>
<dbReference type="InterPro" id="IPR036188">
    <property type="entry name" value="FAD/NAD-bd_sf"/>
</dbReference>
<protein>
    <recommendedName>
        <fullName evidence="9">Probable malate:quinone oxidoreductase</fullName>
        <ecNumber evidence="9">1.1.5.4</ecNumber>
    </recommendedName>
    <alternativeName>
        <fullName evidence="9">MQO</fullName>
    </alternativeName>
    <alternativeName>
        <fullName evidence="9">Malate dehydrogenase [quinone]</fullName>
    </alternativeName>
</protein>
<evidence type="ECO:0000256" key="8">
    <source>
        <dbReference type="ARBA" id="ARBA00023002"/>
    </source>
</evidence>
<evidence type="ECO:0000256" key="2">
    <source>
        <dbReference type="ARBA" id="ARBA00001974"/>
    </source>
</evidence>
<dbReference type="RefSeq" id="WP_095609859.1">
    <property type="nucleotide sequence ID" value="NZ_NMPM01000009.1"/>
</dbReference>
<evidence type="ECO:0000256" key="10">
    <source>
        <dbReference type="SAM" id="MobiDB-lite"/>
    </source>
</evidence>
<name>A0A2A2I760_9GAMM</name>
<feature type="region of interest" description="Disordered" evidence="10">
    <location>
        <begin position="503"/>
        <end position="530"/>
    </location>
</feature>
<dbReference type="HAMAP" id="MF_00212">
    <property type="entry name" value="MQO"/>
    <property type="match status" value="1"/>
</dbReference>
<dbReference type="UniPathway" id="UPA00223">
    <property type="reaction ID" value="UER01008"/>
</dbReference>
<evidence type="ECO:0000256" key="7">
    <source>
        <dbReference type="ARBA" id="ARBA00022827"/>
    </source>
</evidence>
<evidence type="ECO:0000313" key="11">
    <source>
        <dbReference type="EMBL" id="PAV27124.1"/>
    </source>
</evidence>
<evidence type="ECO:0000256" key="6">
    <source>
        <dbReference type="ARBA" id="ARBA00022630"/>
    </source>
</evidence>
<comment type="catalytic activity">
    <reaction evidence="1 9">
        <text>(S)-malate + a quinone = a quinol + oxaloacetate</text>
        <dbReference type="Rhea" id="RHEA:46012"/>
        <dbReference type="ChEBI" id="CHEBI:15589"/>
        <dbReference type="ChEBI" id="CHEBI:16452"/>
        <dbReference type="ChEBI" id="CHEBI:24646"/>
        <dbReference type="ChEBI" id="CHEBI:132124"/>
        <dbReference type="EC" id="1.1.5.4"/>
    </reaction>
</comment>
<comment type="caution">
    <text evidence="11">The sequence shown here is derived from an EMBL/GenBank/DDBJ whole genome shotgun (WGS) entry which is preliminary data.</text>
</comment>
<dbReference type="NCBIfam" id="NF009875">
    <property type="entry name" value="PRK13339.1"/>
    <property type="match status" value="1"/>
</dbReference>
<accession>A0A2A2I760</accession>
<dbReference type="Gene3D" id="3.50.50.60">
    <property type="entry name" value="FAD/NAD(P)-binding domain"/>
    <property type="match status" value="1"/>
</dbReference>
<evidence type="ECO:0000256" key="5">
    <source>
        <dbReference type="ARBA" id="ARBA00022532"/>
    </source>
</evidence>
<evidence type="ECO:0000256" key="3">
    <source>
        <dbReference type="ARBA" id="ARBA00005012"/>
    </source>
</evidence>
<evidence type="ECO:0000256" key="9">
    <source>
        <dbReference type="HAMAP-Rule" id="MF_00212"/>
    </source>
</evidence>
<keyword evidence="6 9" id="KW-0285">Flavoprotein</keyword>
<dbReference type="NCBIfam" id="NF003613">
    <property type="entry name" value="PRK05257.3-4"/>
    <property type="match status" value="1"/>
</dbReference>
<comment type="similarity">
    <text evidence="4 9">Belongs to the MQO family.</text>
</comment>